<accession>A0A2I1M465</accession>
<feature type="transmembrane region" description="Helical" evidence="9">
    <location>
        <begin position="12"/>
        <end position="37"/>
    </location>
</feature>
<gene>
    <name evidence="11" type="ORF">CYJ32_05305</name>
</gene>
<feature type="transmembrane region" description="Helical" evidence="9">
    <location>
        <begin position="115"/>
        <end position="136"/>
    </location>
</feature>
<dbReference type="SUPFAM" id="SSF161098">
    <property type="entry name" value="MetI-like"/>
    <property type="match status" value="1"/>
</dbReference>
<keyword evidence="7 9" id="KW-1133">Transmembrane helix</keyword>
<evidence type="ECO:0000256" key="2">
    <source>
        <dbReference type="ARBA" id="ARBA00007069"/>
    </source>
</evidence>
<evidence type="ECO:0000313" key="11">
    <source>
        <dbReference type="EMBL" id="PKZ14926.1"/>
    </source>
</evidence>
<feature type="transmembrane region" description="Helical" evidence="9">
    <location>
        <begin position="67"/>
        <end position="95"/>
    </location>
</feature>
<dbReference type="GO" id="GO:0005886">
    <property type="term" value="C:plasma membrane"/>
    <property type="evidence" value="ECO:0007669"/>
    <property type="project" value="UniProtKB-SubCell"/>
</dbReference>
<organism evidence="11 12">
    <name type="scientific">Alloscardovia omnicolens</name>
    <dbReference type="NCBI Taxonomy" id="419015"/>
    <lineage>
        <taxon>Bacteria</taxon>
        <taxon>Bacillati</taxon>
        <taxon>Actinomycetota</taxon>
        <taxon>Actinomycetes</taxon>
        <taxon>Bifidobacteriales</taxon>
        <taxon>Bifidobacteriaceae</taxon>
        <taxon>Alloscardovia</taxon>
    </lineage>
</organism>
<evidence type="ECO:0000256" key="6">
    <source>
        <dbReference type="ARBA" id="ARBA00022692"/>
    </source>
</evidence>
<dbReference type="InterPro" id="IPR000515">
    <property type="entry name" value="MetI-like"/>
</dbReference>
<dbReference type="PROSITE" id="PS50928">
    <property type="entry name" value="ABC_TM1"/>
    <property type="match status" value="1"/>
</dbReference>
<dbReference type="GO" id="GO:0006817">
    <property type="term" value="P:phosphate ion transport"/>
    <property type="evidence" value="ECO:0007669"/>
    <property type="project" value="UniProtKB-KW"/>
</dbReference>
<comment type="similarity">
    <text evidence="2">Belongs to the binding-protein-dependent transport system permease family. CysTW subfamily.</text>
</comment>
<dbReference type="CDD" id="cd06261">
    <property type="entry name" value="TM_PBP2"/>
    <property type="match status" value="1"/>
</dbReference>
<evidence type="ECO:0000313" key="12">
    <source>
        <dbReference type="Proteomes" id="UP000242263"/>
    </source>
</evidence>
<keyword evidence="5" id="KW-0592">Phosphate transport</keyword>
<evidence type="ECO:0000256" key="7">
    <source>
        <dbReference type="ARBA" id="ARBA00022989"/>
    </source>
</evidence>
<evidence type="ECO:0000256" key="8">
    <source>
        <dbReference type="ARBA" id="ARBA00023136"/>
    </source>
</evidence>
<evidence type="ECO:0000256" key="5">
    <source>
        <dbReference type="ARBA" id="ARBA00022592"/>
    </source>
</evidence>
<dbReference type="PANTHER" id="PTHR30425:SF1">
    <property type="entry name" value="PHOSPHATE TRANSPORT SYSTEM PERMEASE PROTEIN PSTC"/>
    <property type="match status" value="1"/>
</dbReference>
<dbReference type="PANTHER" id="PTHR30425">
    <property type="entry name" value="PHOSPHATE TRANSPORT SYSTEM PERMEASE PROTEIN PST"/>
    <property type="match status" value="1"/>
</dbReference>
<dbReference type="EMBL" id="PKGU01000003">
    <property type="protein sequence ID" value="PKZ14926.1"/>
    <property type="molecule type" value="Genomic_DNA"/>
</dbReference>
<reference evidence="11 12" key="1">
    <citation type="submission" date="2017-12" db="EMBL/GenBank/DDBJ databases">
        <title>Phylogenetic diversity of female urinary microbiome.</title>
        <authorList>
            <person name="Thomas-White K."/>
            <person name="Wolfe A.J."/>
        </authorList>
    </citation>
    <scope>NUCLEOTIDE SEQUENCE [LARGE SCALE GENOMIC DNA]</scope>
    <source>
        <strain evidence="11 12">UMB0064</strain>
    </source>
</reference>
<sequence>MHMLRRTRVLERAASVFFLACGTAIVGIALVITAYSYCRHPCYRPRRPGELLLFSATWTPSAERFGILPFILTSVGGGTASALMLVIPVGVLTALYLSKMTPKPVTSIMRSCVELLAGIPSVIYGLVGMILIVPTLQHLFNLSSGACLLAAILVLSVMVLPYIISVSLTALNAVPPQYEHAPLALGASPVETYVKVSLRAAFSLRLFRVRAARWGLHSWRNKCSITLSITLFSTVTPVSV</sequence>
<evidence type="ECO:0000259" key="10">
    <source>
        <dbReference type="PROSITE" id="PS50928"/>
    </source>
</evidence>
<name>A0A2I1M465_9BIFI</name>
<feature type="transmembrane region" description="Helical" evidence="9">
    <location>
        <begin position="142"/>
        <end position="164"/>
    </location>
</feature>
<evidence type="ECO:0000256" key="3">
    <source>
        <dbReference type="ARBA" id="ARBA00022448"/>
    </source>
</evidence>
<dbReference type="InterPro" id="IPR035906">
    <property type="entry name" value="MetI-like_sf"/>
</dbReference>
<evidence type="ECO:0000256" key="4">
    <source>
        <dbReference type="ARBA" id="ARBA00022475"/>
    </source>
</evidence>
<dbReference type="GO" id="GO:0055085">
    <property type="term" value="P:transmembrane transport"/>
    <property type="evidence" value="ECO:0007669"/>
    <property type="project" value="InterPro"/>
</dbReference>
<keyword evidence="6 9" id="KW-0812">Transmembrane</keyword>
<comment type="subcellular location">
    <subcellularLocation>
        <location evidence="1 9">Cell membrane</location>
        <topology evidence="1 9">Multi-pass membrane protein</topology>
    </subcellularLocation>
</comment>
<comment type="caution">
    <text evidence="11">The sequence shown here is derived from an EMBL/GenBank/DDBJ whole genome shotgun (WGS) entry which is preliminary data.</text>
</comment>
<dbReference type="InterPro" id="IPR051124">
    <property type="entry name" value="Phosphate_Transport_Permease"/>
</dbReference>
<dbReference type="Pfam" id="PF00528">
    <property type="entry name" value="BPD_transp_1"/>
    <property type="match status" value="1"/>
</dbReference>
<dbReference type="AlphaFoldDB" id="A0A2I1M465"/>
<evidence type="ECO:0000256" key="9">
    <source>
        <dbReference type="RuleBase" id="RU363032"/>
    </source>
</evidence>
<proteinExistence type="inferred from homology"/>
<dbReference type="RefSeq" id="WP_101541432.1">
    <property type="nucleotide sequence ID" value="NZ_PKGU01000003.1"/>
</dbReference>
<protein>
    <recommendedName>
        <fullName evidence="10">ABC transmembrane type-1 domain-containing protein</fullName>
    </recommendedName>
</protein>
<feature type="domain" description="ABC transmembrane type-1" evidence="10">
    <location>
        <begin position="72"/>
        <end position="240"/>
    </location>
</feature>
<keyword evidence="4" id="KW-1003">Cell membrane</keyword>
<dbReference type="Proteomes" id="UP000242263">
    <property type="component" value="Unassembled WGS sequence"/>
</dbReference>
<keyword evidence="3 9" id="KW-0813">Transport</keyword>
<evidence type="ECO:0000256" key="1">
    <source>
        <dbReference type="ARBA" id="ARBA00004651"/>
    </source>
</evidence>
<dbReference type="Gene3D" id="1.10.3720.10">
    <property type="entry name" value="MetI-like"/>
    <property type="match status" value="1"/>
</dbReference>
<keyword evidence="8 9" id="KW-0472">Membrane</keyword>